<protein>
    <submittedName>
        <fullName evidence="16">PTS system, sucrose-specific IIC component</fullName>
    </submittedName>
</protein>
<dbReference type="STRING" id="1619234.SAMN05421730_102245"/>
<dbReference type="FunFam" id="3.30.1360.60:FF:000001">
    <property type="entry name" value="PTS system glucose-specific IIBC component PtsG"/>
    <property type="match status" value="1"/>
</dbReference>
<keyword evidence="2" id="KW-0813">Transport</keyword>
<keyword evidence="8" id="KW-0418">Kinase</keyword>
<accession>A0A1D3TWH3</accession>
<evidence type="ECO:0000256" key="8">
    <source>
        <dbReference type="ARBA" id="ARBA00022777"/>
    </source>
</evidence>
<keyword evidence="4" id="KW-0762">Sugar transport</keyword>
<feature type="transmembrane region" description="Helical" evidence="12">
    <location>
        <begin position="112"/>
        <end position="133"/>
    </location>
</feature>
<feature type="transmembrane region" description="Helical" evidence="12">
    <location>
        <begin position="145"/>
        <end position="166"/>
    </location>
</feature>
<dbReference type="PROSITE" id="PS01035">
    <property type="entry name" value="PTS_EIIB_TYPE_1_CYS"/>
    <property type="match status" value="1"/>
</dbReference>
<feature type="active site" description="Phosphocysteine intermediate; for EIIB activity" evidence="11">
    <location>
        <position position="26"/>
    </location>
</feature>
<dbReference type="EMBL" id="FMKA01000022">
    <property type="protein sequence ID" value="SCP98569.1"/>
    <property type="molecule type" value="Genomic_DNA"/>
</dbReference>
<dbReference type="SUPFAM" id="SSF55604">
    <property type="entry name" value="Glucose permease domain IIB"/>
    <property type="match status" value="1"/>
</dbReference>
<evidence type="ECO:0000256" key="9">
    <source>
        <dbReference type="ARBA" id="ARBA00022989"/>
    </source>
</evidence>
<dbReference type="PROSITE" id="PS51103">
    <property type="entry name" value="PTS_EIIC_TYPE_1"/>
    <property type="match status" value="1"/>
</dbReference>
<dbReference type="Proteomes" id="UP000199315">
    <property type="component" value="Unassembled WGS sequence"/>
</dbReference>
<evidence type="ECO:0000259" key="13">
    <source>
        <dbReference type="PROSITE" id="PS51093"/>
    </source>
</evidence>
<evidence type="ECO:0000256" key="2">
    <source>
        <dbReference type="ARBA" id="ARBA00022448"/>
    </source>
</evidence>
<dbReference type="GO" id="GO:0005886">
    <property type="term" value="C:plasma membrane"/>
    <property type="evidence" value="ECO:0007669"/>
    <property type="project" value="UniProtKB-SubCell"/>
</dbReference>
<name>A0A1D3TWH3_9FIRM</name>
<dbReference type="GO" id="GO:0015771">
    <property type="term" value="P:trehalose transport"/>
    <property type="evidence" value="ECO:0007669"/>
    <property type="project" value="TreeGrafter"/>
</dbReference>
<organism evidence="16 17">
    <name type="scientific">Anaerobium acetethylicum</name>
    <dbReference type="NCBI Taxonomy" id="1619234"/>
    <lineage>
        <taxon>Bacteria</taxon>
        <taxon>Bacillati</taxon>
        <taxon>Bacillota</taxon>
        <taxon>Clostridia</taxon>
        <taxon>Lachnospirales</taxon>
        <taxon>Lachnospiraceae</taxon>
        <taxon>Anaerobium</taxon>
    </lineage>
</organism>
<dbReference type="InterPro" id="IPR003352">
    <property type="entry name" value="PTS_EIIC"/>
</dbReference>
<keyword evidence="10 12" id="KW-0472">Membrane</keyword>
<evidence type="ECO:0000256" key="7">
    <source>
        <dbReference type="ARBA" id="ARBA00022692"/>
    </source>
</evidence>
<evidence type="ECO:0000313" key="17">
    <source>
        <dbReference type="Proteomes" id="UP000199315"/>
    </source>
</evidence>
<feature type="transmembrane region" description="Helical" evidence="12">
    <location>
        <begin position="251"/>
        <end position="276"/>
    </location>
</feature>
<dbReference type="CDD" id="cd00212">
    <property type="entry name" value="PTS_IIB_glc"/>
    <property type="match status" value="1"/>
</dbReference>
<dbReference type="RefSeq" id="WP_091235613.1">
    <property type="nucleotide sequence ID" value="NZ_FMKA01000022.1"/>
</dbReference>
<dbReference type="InterPro" id="IPR013013">
    <property type="entry name" value="PTS_EIIC_1"/>
</dbReference>
<feature type="transmembrane region" description="Helical" evidence="12">
    <location>
        <begin position="222"/>
        <end position="239"/>
    </location>
</feature>
<keyword evidence="7 12" id="KW-0812">Transmembrane</keyword>
<dbReference type="InterPro" id="IPR001996">
    <property type="entry name" value="PTS_IIB_1"/>
</dbReference>
<dbReference type="Gene3D" id="2.70.70.10">
    <property type="entry name" value="Glucose Permease (Domain IIA)"/>
    <property type="match status" value="1"/>
</dbReference>
<dbReference type="NCBIfam" id="TIGR00826">
    <property type="entry name" value="EIIB_glc"/>
    <property type="match status" value="1"/>
</dbReference>
<evidence type="ECO:0000256" key="3">
    <source>
        <dbReference type="ARBA" id="ARBA00022475"/>
    </source>
</evidence>
<feature type="transmembrane region" description="Helical" evidence="12">
    <location>
        <begin position="178"/>
        <end position="202"/>
    </location>
</feature>
<reference evidence="16 17" key="1">
    <citation type="submission" date="2016-09" db="EMBL/GenBank/DDBJ databases">
        <authorList>
            <person name="Capua I."/>
            <person name="De Benedictis P."/>
            <person name="Joannis T."/>
            <person name="Lombin L.H."/>
            <person name="Cattoli G."/>
        </authorList>
    </citation>
    <scope>NUCLEOTIDE SEQUENCE [LARGE SCALE GENOMIC DNA]</scope>
    <source>
        <strain evidence="16 17">GluBS11</strain>
    </source>
</reference>
<evidence type="ECO:0000256" key="6">
    <source>
        <dbReference type="ARBA" id="ARBA00022683"/>
    </source>
</evidence>
<dbReference type="Pfam" id="PF00358">
    <property type="entry name" value="PTS_EIIA_1"/>
    <property type="match status" value="1"/>
</dbReference>
<dbReference type="PROSITE" id="PS51093">
    <property type="entry name" value="PTS_EIIA_TYPE_1"/>
    <property type="match status" value="1"/>
</dbReference>
<sequence>MDYAVVAAKVLKNIGGKENVISAAHCATRLRLVIADNKKCSKTEIENIDGVKGVFEAAGQLQIIFGTGIVNKVYEEFIGAAGISGSSKEQVKQAAAAKQNVFKRMIKTLGDVFVPIIPAIVASGLLMGLLGGLSSLFPSISESGTYAVLNLFSNAAFVFLPILIAVSAAKAFGANQYLGAVIGMIMIHPALVNAWAVAGMPASDIPSVPVWFGLYEINLTGYQGHVIPVVIAVWIMSVIEKKLHKIVPDMIDLFVTPLVTVMATGYLTLTMIGPVFSMLENYVLSGAKILIALPLGIGGAIAGAFYAPTVVAGVHHMYNALEAGLLSTDGVNTWMPIATAANVAQGAAALAVAFKTKSRKTKSMAFPASLSAFLGITEPAIFGVNIRYGTPFIAGCIGGALGGLAAGIFGIGATAYGITGLFGFLITTNYTLQYAVVILVSSAVAFSTSWILYREKEKSFSAAENYVAEEGLKESVENGTIYSPIEGNAIRLSEVKDETFAGEVLGGGFAIVPTTGKVVAPCNGTVETLFETKHAIGIKTEDGAEVLIHIGINTVELKGKFYKAYISEGEKVSAGQLLMEFDIEGIKAAGYDVTTPVIITNSDDYAEISQVRTGSIRQMEKALTYA</sequence>
<dbReference type="AlphaFoldDB" id="A0A1D3TWH3"/>
<keyword evidence="9 12" id="KW-1133">Transmembrane helix</keyword>
<dbReference type="InterPro" id="IPR050558">
    <property type="entry name" value="PTS_Sugar-Specific_Components"/>
</dbReference>
<dbReference type="Pfam" id="PF02378">
    <property type="entry name" value="PTS_EIIC"/>
    <property type="match status" value="1"/>
</dbReference>
<evidence type="ECO:0000256" key="12">
    <source>
        <dbReference type="SAM" id="Phobius"/>
    </source>
</evidence>
<feature type="transmembrane region" description="Helical" evidence="12">
    <location>
        <begin position="392"/>
        <end position="425"/>
    </location>
</feature>
<evidence type="ECO:0000256" key="10">
    <source>
        <dbReference type="ARBA" id="ARBA00023136"/>
    </source>
</evidence>
<dbReference type="InterPro" id="IPR018113">
    <property type="entry name" value="PTrfase_EIIB_Cys"/>
</dbReference>
<feature type="domain" description="PTS EIIC type-1" evidence="15">
    <location>
        <begin position="107"/>
        <end position="468"/>
    </location>
</feature>
<proteinExistence type="predicted"/>
<evidence type="ECO:0000256" key="11">
    <source>
        <dbReference type="PROSITE-ProRule" id="PRU00421"/>
    </source>
</evidence>
<dbReference type="PROSITE" id="PS00371">
    <property type="entry name" value="PTS_EIIA_TYPE_1_HIS"/>
    <property type="match status" value="1"/>
</dbReference>
<comment type="subcellular location">
    <subcellularLocation>
        <location evidence="1">Cell membrane</location>
        <topology evidence="1">Multi-pass membrane protein</topology>
    </subcellularLocation>
</comment>
<dbReference type="Gene3D" id="3.30.1360.60">
    <property type="entry name" value="Glucose permease domain IIB"/>
    <property type="match status" value="1"/>
</dbReference>
<dbReference type="GO" id="GO:0090589">
    <property type="term" value="F:protein-phosphocysteine-trehalose phosphotransferase system transporter activity"/>
    <property type="evidence" value="ECO:0007669"/>
    <property type="project" value="TreeGrafter"/>
</dbReference>
<evidence type="ECO:0000256" key="5">
    <source>
        <dbReference type="ARBA" id="ARBA00022679"/>
    </source>
</evidence>
<dbReference type="PROSITE" id="PS51098">
    <property type="entry name" value="PTS_EIIB_TYPE_1"/>
    <property type="match status" value="1"/>
</dbReference>
<dbReference type="FunFam" id="2.70.70.10:FF:000001">
    <property type="entry name" value="PTS system glucose-specific IIA component"/>
    <property type="match status" value="1"/>
</dbReference>
<dbReference type="OrthoDB" id="92465at2"/>
<feature type="transmembrane region" description="Helical" evidence="12">
    <location>
        <begin position="432"/>
        <end position="453"/>
    </location>
</feature>
<evidence type="ECO:0000259" key="15">
    <source>
        <dbReference type="PROSITE" id="PS51103"/>
    </source>
</evidence>
<dbReference type="GO" id="GO:0016301">
    <property type="term" value="F:kinase activity"/>
    <property type="evidence" value="ECO:0007669"/>
    <property type="project" value="UniProtKB-KW"/>
</dbReference>
<evidence type="ECO:0000259" key="14">
    <source>
        <dbReference type="PROSITE" id="PS51098"/>
    </source>
</evidence>
<dbReference type="InterPro" id="IPR001127">
    <property type="entry name" value="PTS_EIIA_1_perm"/>
</dbReference>
<dbReference type="SUPFAM" id="SSF51261">
    <property type="entry name" value="Duplicated hybrid motif"/>
    <property type="match status" value="1"/>
</dbReference>
<feature type="transmembrane region" description="Helical" evidence="12">
    <location>
        <begin position="364"/>
        <end position="386"/>
    </location>
</feature>
<feature type="domain" description="PTS EIIB type-1" evidence="14">
    <location>
        <begin position="4"/>
        <end position="87"/>
    </location>
</feature>
<dbReference type="Pfam" id="PF00367">
    <property type="entry name" value="PTS_EIIB"/>
    <property type="match status" value="1"/>
</dbReference>
<dbReference type="InterPro" id="IPR036878">
    <property type="entry name" value="Glu_permease_IIB"/>
</dbReference>
<dbReference type="PANTHER" id="PTHR30175">
    <property type="entry name" value="PHOSPHOTRANSFERASE SYSTEM TRANSPORT PROTEIN"/>
    <property type="match status" value="1"/>
</dbReference>
<keyword evidence="5" id="KW-0808">Transferase</keyword>
<dbReference type="GO" id="GO:0009401">
    <property type="term" value="P:phosphoenolpyruvate-dependent sugar phosphotransferase system"/>
    <property type="evidence" value="ECO:0007669"/>
    <property type="project" value="UniProtKB-KW"/>
</dbReference>
<feature type="domain" description="PTS EIIA type-1" evidence="13">
    <location>
        <begin position="497"/>
        <end position="601"/>
    </location>
</feature>
<evidence type="ECO:0000256" key="4">
    <source>
        <dbReference type="ARBA" id="ARBA00022597"/>
    </source>
</evidence>
<dbReference type="GO" id="GO:0008982">
    <property type="term" value="F:protein-N(PI)-phosphohistidine-sugar phosphotransferase activity"/>
    <property type="evidence" value="ECO:0007669"/>
    <property type="project" value="InterPro"/>
</dbReference>
<dbReference type="PANTHER" id="PTHR30175:SF7">
    <property type="entry name" value="NEGATIVE REGULATOR OF SACY ACTIVITY"/>
    <property type="match status" value="1"/>
</dbReference>
<feature type="transmembrane region" description="Helical" evidence="12">
    <location>
        <begin position="282"/>
        <end position="307"/>
    </location>
</feature>
<keyword evidence="17" id="KW-1185">Reference proteome</keyword>
<evidence type="ECO:0000256" key="1">
    <source>
        <dbReference type="ARBA" id="ARBA00004651"/>
    </source>
</evidence>
<keyword evidence="6" id="KW-0598">Phosphotransferase system</keyword>
<keyword evidence="3" id="KW-1003">Cell membrane</keyword>
<dbReference type="NCBIfam" id="TIGR00830">
    <property type="entry name" value="PTBA"/>
    <property type="match status" value="1"/>
</dbReference>
<dbReference type="InterPro" id="IPR011055">
    <property type="entry name" value="Dup_hybrid_motif"/>
</dbReference>
<evidence type="ECO:0000313" key="16">
    <source>
        <dbReference type="EMBL" id="SCP98569.1"/>
    </source>
</evidence>
<gene>
    <name evidence="16" type="ORF">SAMN05421730_102245</name>
</gene>